<sequence>MRLRRDSKLEPGTCRDPVLVLASNYATTVSMVLYSLRGVFSNPSCVSFRSDESKSFLAPREFLCTSDPCSVHGMIGGKRLVVVVLSPAYVVDEPGGLALRILPYGYGPVYVIGVLLAAMRLTVRQGLPIHCEGHMEKSLGLEDGKRSQTRGQGPVTGGRNPNLGAGTQDLEAGTRNLGARTWKTEAGRLAAPLAIRSVSAMSSVDTCSAWPSIALA</sequence>
<dbReference type="Proteomes" id="UP000266723">
    <property type="component" value="Unassembled WGS sequence"/>
</dbReference>
<evidence type="ECO:0000256" key="1">
    <source>
        <dbReference type="SAM" id="MobiDB-lite"/>
    </source>
</evidence>
<comment type="caution">
    <text evidence="2">The sequence shown here is derived from an EMBL/GenBank/DDBJ whole genome shotgun (WGS) entry which is preliminary data.</text>
</comment>
<dbReference type="EMBL" id="QGKV02000299">
    <property type="protein sequence ID" value="KAF3594914.1"/>
    <property type="molecule type" value="Genomic_DNA"/>
</dbReference>
<feature type="region of interest" description="Disordered" evidence="1">
    <location>
        <begin position="138"/>
        <end position="170"/>
    </location>
</feature>
<name>A0ABQ7ED24_BRACR</name>
<protein>
    <submittedName>
        <fullName evidence="2">Uncharacterized protein</fullName>
    </submittedName>
</protein>
<gene>
    <name evidence="2" type="ORF">DY000_02021368</name>
</gene>
<evidence type="ECO:0000313" key="2">
    <source>
        <dbReference type="EMBL" id="KAF3594914.1"/>
    </source>
</evidence>
<keyword evidence="3" id="KW-1185">Reference proteome</keyword>
<organism evidence="2 3">
    <name type="scientific">Brassica cretica</name>
    <name type="common">Mustard</name>
    <dbReference type="NCBI Taxonomy" id="69181"/>
    <lineage>
        <taxon>Eukaryota</taxon>
        <taxon>Viridiplantae</taxon>
        <taxon>Streptophyta</taxon>
        <taxon>Embryophyta</taxon>
        <taxon>Tracheophyta</taxon>
        <taxon>Spermatophyta</taxon>
        <taxon>Magnoliopsida</taxon>
        <taxon>eudicotyledons</taxon>
        <taxon>Gunneridae</taxon>
        <taxon>Pentapetalae</taxon>
        <taxon>rosids</taxon>
        <taxon>malvids</taxon>
        <taxon>Brassicales</taxon>
        <taxon>Brassicaceae</taxon>
        <taxon>Brassiceae</taxon>
        <taxon>Brassica</taxon>
    </lineage>
</organism>
<proteinExistence type="predicted"/>
<evidence type="ECO:0000313" key="3">
    <source>
        <dbReference type="Proteomes" id="UP000266723"/>
    </source>
</evidence>
<accession>A0ABQ7ED24</accession>
<reference evidence="2 3" key="1">
    <citation type="journal article" date="2020" name="BMC Genomics">
        <title>Intraspecific diversification of the crop wild relative Brassica cretica Lam. using demographic model selection.</title>
        <authorList>
            <person name="Kioukis A."/>
            <person name="Michalopoulou V.A."/>
            <person name="Briers L."/>
            <person name="Pirintsos S."/>
            <person name="Studholme D.J."/>
            <person name="Pavlidis P."/>
            <person name="Sarris P.F."/>
        </authorList>
    </citation>
    <scope>NUCLEOTIDE SEQUENCE [LARGE SCALE GENOMIC DNA]</scope>
    <source>
        <strain evidence="3">cv. PFS-1207/04</strain>
    </source>
</reference>